<evidence type="ECO:0000256" key="2">
    <source>
        <dbReference type="ARBA" id="ARBA00008821"/>
    </source>
</evidence>
<feature type="region of interest" description="Disordered" evidence="6">
    <location>
        <begin position="20"/>
        <end position="52"/>
    </location>
</feature>
<feature type="transmembrane region" description="Helical" evidence="7">
    <location>
        <begin position="108"/>
        <end position="128"/>
    </location>
</feature>
<keyword evidence="5 7" id="KW-0472">Membrane</keyword>
<dbReference type="PANTHER" id="PTHR11119">
    <property type="entry name" value="XANTHINE-URACIL / VITAMIN C PERMEASE FAMILY MEMBER"/>
    <property type="match status" value="1"/>
</dbReference>
<dbReference type="Pfam" id="PF00860">
    <property type="entry name" value="Xan_ur_permease"/>
    <property type="match status" value="2"/>
</dbReference>
<sequence length="635" mass="68096">MDNLVWTTDTDDVVVMESVENNGHVRATTDEESITTPANEKENRRDGSDSKEERGRLIYGIDDKPPIHLSVLFGLQQLFVCLGGIYTAPIAVADLICGEFNTALKVQMFSTMLVVVGVSSTVISGIGARLPLIQGAASSFIPPVVALMELEEWKCPDNWSLALSPEEQNDLSLVRLREISGAFMAASAIQVLIGLTGVMGFCMRFIGPLTIAPSVALIGINIYGVINKMCSKHWGIAILLPLIQGAASSFIPPIAGLMKLEEWKCPDNWTLALSPEEQNDLSIVRLREVSGAFMAASAIQVLIGLTGVMGFCMRFIGPLTIAPSVALIGINIYGVINNMCSKHWGIAIFTMAVALICSLHINGKVSVPIPSWTRSGRWKPLKLPIFTVFPILIGMIAGWLLCLILTVAHVFPDDPSEPAYWARTDAKTAAIAHTPWFKIPYPGQIGMPTLSIASFVANLSGDYYACAKICEIPPPPKHAVNRAVTIEGLGCFFAGAMGGGLGVTSFSQAVGALGLTRVACRNLIYVASAIMIFCGIVPKCGAVINTMPVPVTGGIFCLGMALVTGVGLSNLQYIDWHSSRNITILGLSMLLGVMMPEFTKAYPHVIDTGTRVPTDLTNHAVCHASRELLRDAIDA</sequence>
<feature type="transmembrane region" description="Helical" evidence="7">
    <location>
        <begin position="550"/>
        <end position="571"/>
    </location>
</feature>
<accession>A0ABM1DNW4</accession>
<keyword evidence="3 7" id="KW-0812">Transmembrane</keyword>
<feature type="transmembrane region" description="Helical" evidence="7">
    <location>
        <begin position="289"/>
        <end position="308"/>
    </location>
</feature>
<dbReference type="Proteomes" id="UP000695022">
    <property type="component" value="Unplaced"/>
</dbReference>
<feature type="transmembrane region" description="Helical" evidence="7">
    <location>
        <begin position="315"/>
        <end position="336"/>
    </location>
</feature>
<evidence type="ECO:0000256" key="4">
    <source>
        <dbReference type="ARBA" id="ARBA00022989"/>
    </source>
</evidence>
<gene>
    <name evidence="9" type="primary">LOC106804801</name>
</gene>
<evidence type="ECO:0000256" key="3">
    <source>
        <dbReference type="ARBA" id="ARBA00022692"/>
    </source>
</evidence>
<proteinExistence type="inferred from homology"/>
<keyword evidence="8" id="KW-1185">Reference proteome</keyword>
<comment type="similarity">
    <text evidence="2">Belongs to the nucleobase:cation symporter-2 (NCS2) (TC 2.A.40) family.</text>
</comment>
<comment type="subcellular location">
    <subcellularLocation>
        <location evidence="1">Membrane</location>
        <topology evidence="1">Multi-pass membrane protein</topology>
    </subcellularLocation>
</comment>
<feature type="transmembrane region" description="Helical" evidence="7">
    <location>
        <begin position="67"/>
        <end position="88"/>
    </location>
</feature>
<evidence type="ECO:0000256" key="7">
    <source>
        <dbReference type="SAM" id="Phobius"/>
    </source>
</evidence>
<evidence type="ECO:0000313" key="9">
    <source>
        <dbReference type="RefSeq" id="XP_014661635.1"/>
    </source>
</evidence>
<feature type="transmembrane region" description="Helical" evidence="7">
    <location>
        <begin position="523"/>
        <end position="544"/>
    </location>
</feature>
<name>A0ABM1DNW4_PRICU</name>
<feature type="transmembrane region" description="Helical" evidence="7">
    <location>
        <begin position="205"/>
        <end position="226"/>
    </location>
</feature>
<dbReference type="RefSeq" id="XP_014661635.1">
    <property type="nucleotide sequence ID" value="XM_014806149.1"/>
</dbReference>
<feature type="transmembrane region" description="Helical" evidence="7">
    <location>
        <begin position="179"/>
        <end position="199"/>
    </location>
</feature>
<organism evidence="8 9">
    <name type="scientific">Priapulus caudatus</name>
    <name type="common">Priapulid worm</name>
    <dbReference type="NCBI Taxonomy" id="37621"/>
    <lineage>
        <taxon>Eukaryota</taxon>
        <taxon>Metazoa</taxon>
        <taxon>Ecdysozoa</taxon>
        <taxon>Scalidophora</taxon>
        <taxon>Priapulida</taxon>
        <taxon>Priapulimorpha</taxon>
        <taxon>Priapulimorphida</taxon>
        <taxon>Priapulidae</taxon>
        <taxon>Priapulus</taxon>
    </lineage>
</organism>
<reference evidence="9" key="1">
    <citation type="submission" date="2025-08" db="UniProtKB">
        <authorList>
            <consortium name="RefSeq"/>
        </authorList>
    </citation>
    <scope>IDENTIFICATION</scope>
</reference>
<dbReference type="GeneID" id="106804801"/>
<keyword evidence="4 7" id="KW-1133">Transmembrane helix</keyword>
<evidence type="ECO:0000313" key="8">
    <source>
        <dbReference type="Proteomes" id="UP000695022"/>
    </source>
</evidence>
<evidence type="ECO:0000256" key="6">
    <source>
        <dbReference type="SAM" id="MobiDB-lite"/>
    </source>
</evidence>
<feature type="transmembrane region" description="Helical" evidence="7">
    <location>
        <begin position="383"/>
        <end position="411"/>
    </location>
</feature>
<feature type="transmembrane region" description="Helical" evidence="7">
    <location>
        <begin position="342"/>
        <end position="362"/>
    </location>
</feature>
<dbReference type="InterPro" id="IPR006043">
    <property type="entry name" value="NCS2"/>
</dbReference>
<evidence type="ECO:0000256" key="5">
    <source>
        <dbReference type="ARBA" id="ARBA00023136"/>
    </source>
</evidence>
<evidence type="ECO:0000256" key="1">
    <source>
        <dbReference type="ARBA" id="ARBA00004141"/>
    </source>
</evidence>
<protein>
    <submittedName>
        <fullName evidence="9">Solute carrier family 23 member 1-like</fullName>
    </submittedName>
</protein>
<feature type="compositionally biased region" description="Basic and acidic residues" evidence="6">
    <location>
        <begin position="39"/>
        <end position="52"/>
    </location>
</feature>